<organism evidence="2 3">
    <name type="scientific">Novosphingobium beihaiensis</name>
    <dbReference type="NCBI Taxonomy" id="2930389"/>
    <lineage>
        <taxon>Bacteria</taxon>
        <taxon>Pseudomonadati</taxon>
        <taxon>Pseudomonadota</taxon>
        <taxon>Alphaproteobacteria</taxon>
        <taxon>Sphingomonadales</taxon>
        <taxon>Sphingomonadaceae</taxon>
        <taxon>Novosphingobium</taxon>
    </lineage>
</organism>
<comment type="caution">
    <text evidence="2">The sequence shown here is derived from an EMBL/GenBank/DDBJ whole genome shotgun (WGS) entry which is preliminary data.</text>
</comment>
<evidence type="ECO:0000256" key="1">
    <source>
        <dbReference type="SAM" id="MobiDB-lite"/>
    </source>
</evidence>
<name>A0ABT0BJY2_9SPHN</name>
<accession>A0ABT0BJY2</accession>
<evidence type="ECO:0000313" key="3">
    <source>
        <dbReference type="Proteomes" id="UP001202281"/>
    </source>
</evidence>
<proteinExistence type="predicted"/>
<feature type="region of interest" description="Disordered" evidence="1">
    <location>
        <begin position="1"/>
        <end position="60"/>
    </location>
</feature>
<reference evidence="2 3" key="1">
    <citation type="submission" date="2022-04" db="EMBL/GenBank/DDBJ databases">
        <title>Identification of a novel bacterium isolated from mangrove sediments.</title>
        <authorList>
            <person name="Pan X."/>
        </authorList>
    </citation>
    <scope>NUCLEOTIDE SEQUENCE [LARGE SCALE GENOMIC DNA]</scope>
    <source>
        <strain evidence="2 3">B2638</strain>
    </source>
</reference>
<keyword evidence="3" id="KW-1185">Reference proteome</keyword>
<dbReference type="RefSeq" id="WP_243917065.1">
    <property type="nucleotide sequence ID" value="NZ_JALHLG010000001.1"/>
</dbReference>
<gene>
    <name evidence="2" type="ORF">MTR66_00820</name>
</gene>
<dbReference type="EMBL" id="JALHLG010000001">
    <property type="protein sequence ID" value="MCJ2185352.1"/>
    <property type="molecule type" value="Genomic_DNA"/>
</dbReference>
<feature type="compositionally biased region" description="Low complexity" evidence="1">
    <location>
        <begin position="14"/>
        <end position="26"/>
    </location>
</feature>
<sequence length="86" mass="8702">MIENTKPEGEVEPAAASAIETESEASGDALPPAESDEGTVPGAPGLAIDPQSQEQIAAAMQEAEQSVIDAVRGTAQTLANVSRALD</sequence>
<evidence type="ECO:0000313" key="2">
    <source>
        <dbReference type="EMBL" id="MCJ2185352.1"/>
    </source>
</evidence>
<dbReference type="Proteomes" id="UP001202281">
    <property type="component" value="Unassembled WGS sequence"/>
</dbReference>
<protein>
    <submittedName>
        <fullName evidence="2">Uncharacterized protein</fullName>
    </submittedName>
</protein>